<accession>A0A5P2UHB8</accession>
<dbReference type="InterPro" id="IPR036188">
    <property type="entry name" value="FAD/NAD-bd_sf"/>
</dbReference>
<dbReference type="EMBL" id="CP023701">
    <property type="protein sequence ID" value="QEU77171.1"/>
    <property type="molecule type" value="Genomic_DNA"/>
</dbReference>
<protein>
    <recommendedName>
        <fullName evidence="2">FAD-binding domain-containing protein</fullName>
    </recommendedName>
</protein>
<feature type="domain" description="FAD-binding" evidence="2">
    <location>
        <begin position="17"/>
        <end position="55"/>
    </location>
</feature>
<reference evidence="3 4" key="1">
    <citation type="submission" date="2017-09" db="EMBL/GenBank/DDBJ databases">
        <authorList>
            <person name="Lee N."/>
            <person name="Cho B.-K."/>
        </authorList>
    </citation>
    <scope>NUCLEOTIDE SEQUENCE [LARGE SCALE GENOMIC DNA]</scope>
    <source>
        <strain evidence="3 4">ATCC 27467</strain>
    </source>
</reference>
<dbReference type="AlphaFoldDB" id="A0A5P2UHB8"/>
<feature type="compositionally biased region" description="Basic and acidic residues" evidence="1">
    <location>
        <begin position="191"/>
        <end position="205"/>
    </location>
</feature>
<dbReference type="KEGG" id="ssub:CP968_01625"/>
<organism evidence="3 4">
    <name type="scientific">Streptomyces subrutilus</name>
    <dbReference type="NCBI Taxonomy" id="36818"/>
    <lineage>
        <taxon>Bacteria</taxon>
        <taxon>Bacillati</taxon>
        <taxon>Actinomycetota</taxon>
        <taxon>Actinomycetes</taxon>
        <taxon>Kitasatosporales</taxon>
        <taxon>Streptomycetaceae</taxon>
        <taxon>Streptomyces</taxon>
    </lineage>
</organism>
<dbReference type="Pfam" id="PF01494">
    <property type="entry name" value="FAD_binding_3"/>
    <property type="match status" value="1"/>
</dbReference>
<evidence type="ECO:0000313" key="3">
    <source>
        <dbReference type="EMBL" id="QEU77171.1"/>
    </source>
</evidence>
<evidence type="ECO:0000313" key="4">
    <source>
        <dbReference type="Proteomes" id="UP000326831"/>
    </source>
</evidence>
<feature type="compositionally biased region" description="Basic residues" evidence="1">
    <location>
        <begin position="118"/>
        <end position="127"/>
    </location>
</feature>
<dbReference type="InterPro" id="IPR002938">
    <property type="entry name" value="FAD-bd"/>
</dbReference>
<feature type="compositionally biased region" description="Basic residues" evidence="1">
    <location>
        <begin position="206"/>
        <end position="227"/>
    </location>
</feature>
<sequence length="236" mass="25598">MGKPRSTPPLPSRTDGHVSGAGPTGLTLAASLRRLGVDHILIDRNDAIRSGSRAAADSRAPWNTWTGSASDPVWSKKAGREPGSACTTANARCCGLAQHGPPLRRDRLPRPCTRAALRARRRAPREHRHGERSGGGGLRGADVLPLWGRTAAPVAARRRRVPPRRSGPRRFGRARRPVRRGPARPARHTGRHETRPSLVDGDRPHPRLHRAARHHGPVAPRNPRRPPRPAASGVTP</sequence>
<evidence type="ECO:0000259" key="2">
    <source>
        <dbReference type="Pfam" id="PF01494"/>
    </source>
</evidence>
<proteinExistence type="predicted"/>
<dbReference type="Proteomes" id="UP000326831">
    <property type="component" value="Chromosome"/>
</dbReference>
<dbReference type="SUPFAM" id="SSF51905">
    <property type="entry name" value="FAD/NAD(P)-binding domain"/>
    <property type="match status" value="1"/>
</dbReference>
<dbReference type="Gene3D" id="3.50.50.60">
    <property type="entry name" value="FAD/NAD(P)-binding domain"/>
    <property type="match status" value="1"/>
</dbReference>
<feature type="compositionally biased region" description="Basic residues" evidence="1">
    <location>
        <begin position="156"/>
        <end position="190"/>
    </location>
</feature>
<dbReference type="GO" id="GO:0071949">
    <property type="term" value="F:FAD binding"/>
    <property type="evidence" value="ECO:0007669"/>
    <property type="project" value="InterPro"/>
</dbReference>
<feature type="region of interest" description="Disordered" evidence="1">
    <location>
        <begin position="1"/>
        <end position="23"/>
    </location>
</feature>
<feature type="region of interest" description="Disordered" evidence="1">
    <location>
        <begin position="118"/>
        <end position="236"/>
    </location>
</feature>
<name>A0A5P2UHB8_9ACTN</name>
<feature type="compositionally biased region" description="Pro residues" evidence="1">
    <location>
        <begin position="1"/>
        <end position="11"/>
    </location>
</feature>
<evidence type="ECO:0000256" key="1">
    <source>
        <dbReference type="SAM" id="MobiDB-lite"/>
    </source>
</evidence>
<keyword evidence="4" id="KW-1185">Reference proteome</keyword>
<gene>
    <name evidence="3" type="ORF">CP968_01625</name>
</gene>